<evidence type="ECO:0000256" key="6">
    <source>
        <dbReference type="SAM" id="SignalP"/>
    </source>
</evidence>
<evidence type="ECO:0000256" key="4">
    <source>
        <dbReference type="ARBA" id="ARBA00044613"/>
    </source>
</evidence>
<comment type="pathway">
    <text evidence="1">Carbohydrate degradation; glycolysis; D-glyceraldehyde 3-phosphate and glycerone phosphate from D-glucose: step 1/4.</text>
</comment>
<sequence>MPAKCLRMYQIYYLMLGFMIASMAEEFGQGTGTNAAYLEPIVNVPLLFQKDMSNGDIDLSSDKEVVINMEWGAFGDNGELDIFRSNFDKTVDAASLHPGKQL</sequence>
<comment type="similarity">
    <text evidence="5">Belongs to the hexokinase family.</text>
</comment>
<keyword evidence="5" id="KW-0808">Transferase</keyword>
<dbReference type="GO" id="GO:0005829">
    <property type="term" value="C:cytosol"/>
    <property type="evidence" value="ECO:0007669"/>
    <property type="project" value="TreeGrafter"/>
</dbReference>
<proteinExistence type="inferred from homology"/>
<dbReference type="EC" id="2.7.1.-" evidence="5"/>
<comment type="caution">
    <text evidence="8">The sequence shown here is derived from an EMBL/GenBank/DDBJ whole genome shotgun (WGS) entry which is preliminary data.</text>
</comment>
<evidence type="ECO:0000256" key="2">
    <source>
        <dbReference type="ARBA" id="ARBA00005028"/>
    </source>
</evidence>
<comment type="pathway">
    <text evidence="2">Carbohydrate metabolism; hexose metabolism.</text>
</comment>
<dbReference type="Pfam" id="PF03727">
    <property type="entry name" value="Hexokinase_2"/>
    <property type="match status" value="1"/>
</dbReference>
<dbReference type="Gene3D" id="3.40.367.20">
    <property type="match status" value="1"/>
</dbReference>
<dbReference type="GO" id="GO:0005739">
    <property type="term" value="C:mitochondrion"/>
    <property type="evidence" value="ECO:0007669"/>
    <property type="project" value="TreeGrafter"/>
</dbReference>
<keyword evidence="5" id="KW-0547">Nucleotide-binding</keyword>
<dbReference type="EMBL" id="CAAALY010016448">
    <property type="protein sequence ID" value="VEL12987.1"/>
    <property type="molecule type" value="Genomic_DNA"/>
</dbReference>
<keyword evidence="6" id="KW-0732">Signal</keyword>
<dbReference type="GO" id="GO:0005536">
    <property type="term" value="F:D-glucose binding"/>
    <property type="evidence" value="ECO:0007669"/>
    <property type="project" value="InterPro"/>
</dbReference>
<evidence type="ECO:0000313" key="8">
    <source>
        <dbReference type="EMBL" id="VEL12987.1"/>
    </source>
</evidence>
<dbReference type="GO" id="GO:0004340">
    <property type="term" value="F:glucokinase activity"/>
    <property type="evidence" value="ECO:0007669"/>
    <property type="project" value="TreeGrafter"/>
</dbReference>
<dbReference type="GO" id="GO:0001678">
    <property type="term" value="P:intracellular glucose homeostasis"/>
    <property type="evidence" value="ECO:0007669"/>
    <property type="project" value="InterPro"/>
</dbReference>
<evidence type="ECO:0000256" key="3">
    <source>
        <dbReference type="ARBA" id="ARBA00023152"/>
    </source>
</evidence>
<keyword evidence="9" id="KW-1185">Reference proteome</keyword>
<dbReference type="AlphaFoldDB" id="A0A3S5B4G7"/>
<feature type="signal peptide" evidence="6">
    <location>
        <begin position="1"/>
        <end position="24"/>
    </location>
</feature>
<dbReference type="InterPro" id="IPR043129">
    <property type="entry name" value="ATPase_NBD"/>
</dbReference>
<keyword evidence="5" id="KW-0067">ATP-binding</keyword>
<dbReference type="PANTHER" id="PTHR19443:SF16">
    <property type="entry name" value="HEXOKINASE TYPE 1-RELATED"/>
    <property type="match status" value="1"/>
</dbReference>
<reference evidence="8" key="1">
    <citation type="submission" date="2018-11" db="EMBL/GenBank/DDBJ databases">
        <authorList>
            <consortium name="Pathogen Informatics"/>
        </authorList>
    </citation>
    <scope>NUCLEOTIDE SEQUENCE</scope>
</reference>
<evidence type="ECO:0000256" key="1">
    <source>
        <dbReference type="ARBA" id="ARBA00004888"/>
    </source>
</evidence>
<dbReference type="InterPro" id="IPR001312">
    <property type="entry name" value="Hexokinase"/>
</dbReference>
<comment type="catalytic activity">
    <reaction evidence="4">
        <text>a D-hexose + ATP = a D-hexose 6-phosphate + ADP + H(+)</text>
        <dbReference type="Rhea" id="RHEA:22740"/>
        <dbReference type="ChEBI" id="CHEBI:4194"/>
        <dbReference type="ChEBI" id="CHEBI:15378"/>
        <dbReference type="ChEBI" id="CHEBI:30616"/>
        <dbReference type="ChEBI" id="CHEBI:229467"/>
        <dbReference type="ChEBI" id="CHEBI:456216"/>
        <dbReference type="EC" id="2.7.1.1"/>
    </reaction>
    <physiologicalReaction direction="left-to-right" evidence="4">
        <dbReference type="Rhea" id="RHEA:22741"/>
    </physiologicalReaction>
</comment>
<gene>
    <name evidence="8" type="ORF">PXEA_LOCUS6427</name>
</gene>
<dbReference type="OrthoDB" id="6242228at2759"/>
<dbReference type="GO" id="GO:0008865">
    <property type="term" value="F:fructokinase activity"/>
    <property type="evidence" value="ECO:0007669"/>
    <property type="project" value="TreeGrafter"/>
</dbReference>
<evidence type="ECO:0000259" key="7">
    <source>
        <dbReference type="Pfam" id="PF03727"/>
    </source>
</evidence>
<evidence type="ECO:0000313" key="9">
    <source>
        <dbReference type="Proteomes" id="UP000784294"/>
    </source>
</evidence>
<organism evidence="8 9">
    <name type="scientific">Protopolystoma xenopodis</name>
    <dbReference type="NCBI Taxonomy" id="117903"/>
    <lineage>
        <taxon>Eukaryota</taxon>
        <taxon>Metazoa</taxon>
        <taxon>Spiralia</taxon>
        <taxon>Lophotrochozoa</taxon>
        <taxon>Platyhelminthes</taxon>
        <taxon>Monogenea</taxon>
        <taxon>Polyopisthocotylea</taxon>
        <taxon>Polystomatidea</taxon>
        <taxon>Polystomatidae</taxon>
        <taxon>Protopolystoma</taxon>
    </lineage>
</organism>
<dbReference type="PANTHER" id="PTHR19443">
    <property type="entry name" value="HEXOKINASE"/>
    <property type="match status" value="1"/>
</dbReference>
<dbReference type="GO" id="GO:0006096">
    <property type="term" value="P:glycolytic process"/>
    <property type="evidence" value="ECO:0007669"/>
    <property type="project" value="UniProtKB-KW"/>
</dbReference>
<dbReference type="GO" id="GO:0005524">
    <property type="term" value="F:ATP binding"/>
    <property type="evidence" value="ECO:0007669"/>
    <property type="project" value="UniProtKB-UniRule"/>
</dbReference>
<dbReference type="InterPro" id="IPR022673">
    <property type="entry name" value="Hexokinase_C"/>
</dbReference>
<evidence type="ECO:0000256" key="5">
    <source>
        <dbReference type="RuleBase" id="RU362007"/>
    </source>
</evidence>
<keyword evidence="5" id="KW-0418">Kinase</keyword>
<accession>A0A3S5B4G7</accession>
<feature type="domain" description="Hexokinase C-terminal" evidence="7">
    <location>
        <begin position="30"/>
        <end position="102"/>
    </location>
</feature>
<dbReference type="SUPFAM" id="SSF53067">
    <property type="entry name" value="Actin-like ATPase domain"/>
    <property type="match status" value="1"/>
</dbReference>
<keyword evidence="3 5" id="KW-0324">Glycolysis</keyword>
<name>A0A3S5B4G7_9PLAT</name>
<feature type="chain" id="PRO_5018641116" description="Phosphotransferase" evidence="6">
    <location>
        <begin position="25"/>
        <end position="102"/>
    </location>
</feature>
<dbReference type="GO" id="GO:0006006">
    <property type="term" value="P:glucose metabolic process"/>
    <property type="evidence" value="ECO:0007669"/>
    <property type="project" value="TreeGrafter"/>
</dbReference>
<dbReference type="Proteomes" id="UP000784294">
    <property type="component" value="Unassembled WGS sequence"/>
</dbReference>
<protein>
    <recommendedName>
        <fullName evidence="5">Phosphotransferase</fullName>
        <ecNumber evidence="5">2.7.1.-</ecNumber>
    </recommendedName>
</protein>